<evidence type="ECO:0000256" key="6">
    <source>
        <dbReference type="ARBA" id="ARBA00023180"/>
    </source>
</evidence>
<gene>
    <name evidence="10" type="ORF">B0H63DRAFT_531545</name>
</gene>
<sequence>MRLFFQSKSQGNGPPPTSKADSDMMPEKFVGDLGRNVNGRGREPRTTMATSCLVLLIVVSGTASFIVGLLLGSHETAVVPEIRTPIIHDIGMKYTTKWFNGSFLFDNEFRQPAADDVDAAWESLGTEYRPVVVPENLAKGAGLSETHVRVSDKYGGGYVANVEGLHHLHCLNLLRQSLHFNYLFYNTNARNAFVDEDWVLRSHIGHCLDTLRQQLMCVVDVGMLGQIWYDQRDPKVFPDFNTKHQCRDFEAVRRWAEEHQMPEHLPEDYLLMPRKEDVLERLP</sequence>
<dbReference type="Pfam" id="PF11807">
    <property type="entry name" value="UstYa"/>
    <property type="match status" value="1"/>
</dbReference>
<evidence type="ECO:0000256" key="2">
    <source>
        <dbReference type="ARBA" id="ARBA00022692"/>
    </source>
</evidence>
<dbReference type="PANTHER" id="PTHR33365:SF13">
    <property type="entry name" value="TAT PATHWAY SIGNAL SEQUENCE"/>
    <property type="match status" value="1"/>
</dbReference>
<dbReference type="EMBL" id="JAULSW010000001">
    <property type="protein sequence ID" value="KAK3393677.1"/>
    <property type="molecule type" value="Genomic_DNA"/>
</dbReference>
<evidence type="ECO:0000313" key="11">
    <source>
        <dbReference type="Proteomes" id="UP001285441"/>
    </source>
</evidence>
<accession>A0AAE0P5K7</accession>
<name>A0AAE0P5K7_9PEZI</name>
<proteinExistence type="inferred from homology"/>
<dbReference type="PANTHER" id="PTHR33365">
    <property type="entry name" value="YALI0B05434P"/>
    <property type="match status" value="1"/>
</dbReference>
<keyword evidence="2 9" id="KW-0812">Transmembrane</keyword>
<comment type="subcellular location">
    <subcellularLocation>
        <location evidence="1">Membrane</location>
        <topology evidence="1">Single-pass membrane protein</topology>
    </subcellularLocation>
</comment>
<feature type="region of interest" description="Disordered" evidence="8">
    <location>
        <begin position="1"/>
        <end position="26"/>
    </location>
</feature>
<evidence type="ECO:0000313" key="10">
    <source>
        <dbReference type="EMBL" id="KAK3393677.1"/>
    </source>
</evidence>
<keyword evidence="6" id="KW-0325">Glycoprotein</keyword>
<dbReference type="Proteomes" id="UP001285441">
    <property type="component" value="Unassembled WGS sequence"/>
</dbReference>
<protein>
    <recommendedName>
        <fullName evidence="12">Tat pathway signal sequence</fullName>
    </recommendedName>
</protein>
<reference evidence="10" key="1">
    <citation type="journal article" date="2023" name="Mol. Phylogenet. Evol.">
        <title>Genome-scale phylogeny and comparative genomics of the fungal order Sordariales.</title>
        <authorList>
            <person name="Hensen N."/>
            <person name="Bonometti L."/>
            <person name="Westerberg I."/>
            <person name="Brannstrom I.O."/>
            <person name="Guillou S."/>
            <person name="Cros-Aarteil S."/>
            <person name="Calhoun S."/>
            <person name="Haridas S."/>
            <person name="Kuo A."/>
            <person name="Mondo S."/>
            <person name="Pangilinan J."/>
            <person name="Riley R."/>
            <person name="LaButti K."/>
            <person name="Andreopoulos B."/>
            <person name="Lipzen A."/>
            <person name="Chen C."/>
            <person name="Yan M."/>
            <person name="Daum C."/>
            <person name="Ng V."/>
            <person name="Clum A."/>
            <person name="Steindorff A."/>
            <person name="Ohm R.A."/>
            <person name="Martin F."/>
            <person name="Silar P."/>
            <person name="Natvig D.O."/>
            <person name="Lalanne C."/>
            <person name="Gautier V."/>
            <person name="Ament-Velasquez S.L."/>
            <person name="Kruys A."/>
            <person name="Hutchinson M.I."/>
            <person name="Powell A.J."/>
            <person name="Barry K."/>
            <person name="Miller A.N."/>
            <person name="Grigoriev I.V."/>
            <person name="Debuchy R."/>
            <person name="Gladieux P."/>
            <person name="Hiltunen Thoren M."/>
            <person name="Johannesson H."/>
        </authorList>
    </citation>
    <scope>NUCLEOTIDE SEQUENCE</scope>
    <source>
        <strain evidence="10">CBS 232.78</strain>
    </source>
</reference>
<evidence type="ECO:0008006" key="12">
    <source>
        <dbReference type="Google" id="ProtNLM"/>
    </source>
</evidence>
<dbReference type="GO" id="GO:0043386">
    <property type="term" value="P:mycotoxin biosynthetic process"/>
    <property type="evidence" value="ECO:0007669"/>
    <property type="project" value="InterPro"/>
</dbReference>
<comment type="similarity">
    <text evidence="7">Belongs to the ustYa family.</text>
</comment>
<evidence type="ECO:0000256" key="9">
    <source>
        <dbReference type="SAM" id="Phobius"/>
    </source>
</evidence>
<dbReference type="GO" id="GO:0016020">
    <property type="term" value="C:membrane"/>
    <property type="evidence" value="ECO:0007669"/>
    <property type="project" value="UniProtKB-SubCell"/>
</dbReference>
<keyword evidence="3 9" id="KW-1133">Transmembrane helix</keyword>
<feature type="transmembrane region" description="Helical" evidence="9">
    <location>
        <begin position="48"/>
        <end position="71"/>
    </location>
</feature>
<evidence type="ECO:0000256" key="8">
    <source>
        <dbReference type="SAM" id="MobiDB-lite"/>
    </source>
</evidence>
<keyword evidence="11" id="KW-1185">Reference proteome</keyword>
<evidence type="ECO:0000256" key="3">
    <source>
        <dbReference type="ARBA" id="ARBA00022989"/>
    </source>
</evidence>
<evidence type="ECO:0000256" key="4">
    <source>
        <dbReference type="ARBA" id="ARBA00023026"/>
    </source>
</evidence>
<reference evidence="10" key="2">
    <citation type="submission" date="2023-06" db="EMBL/GenBank/DDBJ databases">
        <authorList>
            <consortium name="Lawrence Berkeley National Laboratory"/>
            <person name="Haridas S."/>
            <person name="Hensen N."/>
            <person name="Bonometti L."/>
            <person name="Westerberg I."/>
            <person name="Brannstrom I.O."/>
            <person name="Guillou S."/>
            <person name="Cros-Aarteil S."/>
            <person name="Calhoun S."/>
            <person name="Kuo A."/>
            <person name="Mondo S."/>
            <person name="Pangilinan J."/>
            <person name="Riley R."/>
            <person name="LaButti K."/>
            <person name="Andreopoulos B."/>
            <person name="Lipzen A."/>
            <person name="Chen C."/>
            <person name="Yanf M."/>
            <person name="Daum C."/>
            <person name="Ng V."/>
            <person name="Clum A."/>
            <person name="Steindorff A."/>
            <person name="Ohm R."/>
            <person name="Martin F."/>
            <person name="Silar P."/>
            <person name="Natvig D."/>
            <person name="Lalanne C."/>
            <person name="Gautier V."/>
            <person name="Ament-velasquez S.L."/>
            <person name="Kruys A."/>
            <person name="Hutchinson M.I."/>
            <person name="Powell A.J."/>
            <person name="Barry K."/>
            <person name="Miller A.N."/>
            <person name="Grigoriev I.V."/>
            <person name="Debuchy R."/>
            <person name="Gladieux P."/>
            <person name="Thoren M.H."/>
            <person name="Johannesson H."/>
        </authorList>
    </citation>
    <scope>NUCLEOTIDE SEQUENCE</scope>
    <source>
        <strain evidence="10">CBS 232.78</strain>
    </source>
</reference>
<keyword evidence="5 9" id="KW-0472">Membrane</keyword>
<keyword evidence="4" id="KW-0843">Virulence</keyword>
<evidence type="ECO:0000256" key="5">
    <source>
        <dbReference type="ARBA" id="ARBA00023136"/>
    </source>
</evidence>
<feature type="compositionally biased region" description="Polar residues" evidence="8">
    <location>
        <begin position="1"/>
        <end position="12"/>
    </location>
</feature>
<dbReference type="InterPro" id="IPR021765">
    <property type="entry name" value="UstYa-like"/>
</dbReference>
<organism evidence="10 11">
    <name type="scientific">Podospora didyma</name>
    <dbReference type="NCBI Taxonomy" id="330526"/>
    <lineage>
        <taxon>Eukaryota</taxon>
        <taxon>Fungi</taxon>
        <taxon>Dikarya</taxon>
        <taxon>Ascomycota</taxon>
        <taxon>Pezizomycotina</taxon>
        <taxon>Sordariomycetes</taxon>
        <taxon>Sordariomycetidae</taxon>
        <taxon>Sordariales</taxon>
        <taxon>Podosporaceae</taxon>
        <taxon>Podospora</taxon>
    </lineage>
</organism>
<dbReference type="AlphaFoldDB" id="A0AAE0P5K7"/>
<comment type="caution">
    <text evidence="10">The sequence shown here is derived from an EMBL/GenBank/DDBJ whole genome shotgun (WGS) entry which is preliminary data.</text>
</comment>
<evidence type="ECO:0000256" key="7">
    <source>
        <dbReference type="ARBA" id="ARBA00035112"/>
    </source>
</evidence>
<evidence type="ECO:0000256" key="1">
    <source>
        <dbReference type="ARBA" id="ARBA00004167"/>
    </source>
</evidence>